<dbReference type="OrthoDB" id="7442350at2"/>
<dbReference type="SUPFAM" id="SSF81593">
    <property type="entry name" value="Nucleotidyltransferase substrate binding subunit/domain"/>
    <property type="match status" value="1"/>
</dbReference>
<reference evidence="2 3" key="1">
    <citation type="journal article" date="2016" name="BMC Genomics">
        <title>Combined genomic and structural analyses of a cultured magnetotactic bacterium reveals its niche adaptation to a dynamic environment.</title>
        <authorList>
            <person name="Araujo A.C."/>
            <person name="Morillo V."/>
            <person name="Cypriano J."/>
            <person name="Teixeira L.C."/>
            <person name="Leao P."/>
            <person name="Lyra S."/>
            <person name="Almeida L.G."/>
            <person name="Bazylinski D.A."/>
            <person name="Vasconcellos A.T."/>
            <person name="Abreu F."/>
            <person name="Lins U."/>
        </authorList>
    </citation>
    <scope>NUCLEOTIDE SEQUENCE [LARGE SCALE GENOMIC DNA]</scope>
    <source>
        <strain evidence="2 3">IT-1</strain>
    </source>
</reference>
<dbReference type="Gene3D" id="1.20.120.330">
    <property type="entry name" value="Nucleotidyltransferases domain 2"/>
    <property type="match status" value="1"/>
</dbReference>
<dbReference type="AlphaFoldDB" id="A0A1Y2K8G9"/>
<proteinExistence type="predicted"/>
<organism evidence="2 3">
    <name type="scientific">Magnetofaba australis IT-1</name>
    <dbReference type="NCBI Taxonomy" id="1434232"/>
    <lineage>
        <taxon>Bacteria</taxon>
        <taxon>Pseudomonadati</taxon>
        <taxon>Pseudomonadota</taxon>
        <taxon>Magnetococcia</taxon>
        <taxon>Magnetococcales</taxon>
        <taxon>Magnetococcaceae</taxon>
        <taxon>Magnetofaba</taxon>
    </lineage>
</organism>
<evidence type="ECO:0000313" key="3">
    <source>
        <dbReference type="Proteomes" id="UP000194003"/>
    </source>
</evidence>
<dbReference type="Proteomes" id="UP000194003">
    <property type="component" value="Unassembled WGS sequence"/>
</dbReference>
<gene>
    <name evidence="2" type="ORF">MAIT1_04727</name>
</gene>
<feature type="domain" description="HEPN" evidence="1">
    <location>
        <begin position="11"/>
        <end position="117"/>
    </location>
</feature>
<dbReference type="RefSeq" id="WP_085440418.1">
    <property type="nucleotide sequence ID" value="NZ_LVJN01000015.1"/>
</dbReference>
<dbReference type="EMBL" id="LVJN01000015">
    <property type="protein sequence ID" value="OSM06736.1"/>
    <property type="molecule type" value="Genomic_DNA"/>
</dbReference>
<evidence type="ECO:0000259" key="1">
    <source>
        <dbReference type="PROSITE" id="PS50910"/>
    </source>
</evidence>
<dbReference type="SMART" id="SM00748">
    <property type="entry name" value="HEPN"/>
    <property type="match status" value="1"/>
</dbReference>
<dbReference type="PROSITE" id="PS50910">
    <property type="entry name" value="HEPN"/>
    <property type="match status" value="1"/>
</dbReference>
<dbReference type="STRING" id="1434232.MAIT1_04727"/>
<evidence type="ECO:0000313" key="2">
    <source>
        <dbReference type="EMBL" id="OSM06736.1"/>
    </source>
</evidence>
<accession>A0A1Y2K8G9</accession>
<sequence>MNVQRQIDHWRTGSDEDLEAAEIMITAGKRRHGLFFLHLSVEKILKAHVWRVTQEHPPKIHNLLRLVQIAALSLGQEQSALLVKLNRHCLEGRYAEEVAATPDAAETEILLQQAKEVQTWLRNQL</sequence>
<comment type="caution">
    <text evidence="2">The sequence shown here is derived from an EMBL/GenBank/DDBJ whole genome shotgun (WGS) entry which is preliminary data.</text>
</comment>
<keyword evidence="3" id="KW-1185">Reference proteome</keyword>
<protein>
    <submittedName>
        <fullName evidence="2">Putative HEPN domain-containing protein</fullName>
    </submittedName>
</protein>
<dbReference type="InterPro" id="IPR007842">
    <property type="entry name" value="HEPN_dom"/>
</dbReference>
<name>A0A1Y2K8G9_9PROT</name>
<dbReference type="Pfam" id="PF05168">
    <property type="entry name" value="HEPN"/>
    <property type="match status" value="1"/>
</dbReference>